<reference evidence="2" key="1">
    <citation type="submission" date="2023-03" db="EMBL/GenBank/DDBJ databases">
        <title>Massive genome expansion in bonnet fungi (Mycena s.s.) driven by repeated elements and novel gene families across ecological guilds.</title>
        <authorList>
            <consortium name="Lawrence Berkeley National Laboratory"/>
            <person name="Harder C.B."/>
            <person name="Miyauchi S."/>
            <person name="Viragh M."/>
            <person name="Kuo A."/>
            <person name="Thoen E."/>
            <person name="Andreopoulos B."/>
            <person name="Lu D."/>
            <person name="Skrede I."/>
            <person name="Drula E."/>
            <person name="Henrissat B."/>
            <person name="Morin E."/>
            <person name="Kohler A."/>
            <person name="Barry K."/>
            <person name="LaButti K."/>
            <person name="Morin E."/>
            <person name="Salamov A."/>
            <person name="Lipzen A."/>
            <person name="Mereny Z."/>
            <person name="Hegedus B."/>
            <person name="Baldrian P."/>
            <person name="Stursova M."/>
            <person name="Weitz H."/>
            <person name="Taylor A."/>
            <person name="Grigoriev I.V."/>
            <person name="Nagy L.G."/>
            <person name="Martin F."/>
            <person name="Kauserud H."/>
        </authorList>
    </citation>
    <scope>NUCLEOTIDE SEQUENCE</scope>
    <source>
        <strain evidence="2">CBHHK002</strain>
    </source>
</reference>
<dbReference type="Proteomes" id="UP001218218">
    <property type="component" value="Unassembled WGS sequence"/>
</dbReference>
<feature type="compositionally biased region" description="Polar residues" evidence="1">
    <location>
        <begin position="86"/>
        <end position="116"/>
    </location>
</feature>
<evidence type="ECO:0000313" key="2">
    <source>
        <dbReference type="EMBL" id="KAJ7353038.1"/>
    </source>
</evidence>
<sequence length="230" mass="25484">MFFGWDGETQTNQHIQCRTPEDPPLNPCDRCAKKGLKCEYITIANQRDESSTSRSAPLQAESRHTTSVSAPASRRRSFASAPRTVDTWTGTSGRDRSATQSVLPELGPSSQHRSTPYRIQSVEHSADQYSRAYPAASFPAPGTTQAHPYLDPARNFLPRRAHSHDGQAPVTDRAFYGAPQWARHVNCWLVSFVSILPSIDAAFVPRAPANADGNRSNKESVMYRSMSSYE</sequence>
<protein>
    <recommendedName>
        <fullName evidence="4">Zn(2)-C6 fungal-type domain-containing protein</fullName>
    </recommendedName>
</protein>
<evidence type="ECO:0008006" key="4">
    <source>
        <dbReference type="Google" id="ProtNLM"/>
    </source>
</evidence>
<feature type="region of interest" description="Disordered" evidence="1">
    <location>
        <begin position="1"/>
        <end position="23"/>
    </location>
</feature>
<evidence type="ECO:0000313" key="3">
    <source>
        <dbReference type="Proteomes" id="UP001218218"/>
    </source>
</evidence>
<accession>A0AAD7EV56</accession>
<dbReference type="EMBL" id="JARIHO010000011">
    <property type="protein sequence ID" value="KAJ7353038.1"/>
    <property type="molecule type" value="Genomic_DNA"/>
</dbReference>
<keyword evidence="3" id="KW-1185">Reference proteome</keyword>
<dbReference type="AlphaFoldDB" id="A0AAD7EV56"/>
<comment type="caution">
    <text evidence="2">The sequence shown here is derived from an EMBL/GenBank/DDBJ whole genome shotgun (WGS) entry which is preliminary data.</text>
</comment>
<feature type="region of interest" description="Disordered" evidence="1">
    <location>
        <begin position="47"/>
        <end position="116"/>
    </location>
</feature>
<gene>
    <name evidence="2" type="ORF">DFH08DRAFT_804623</name>
</gene>
<name>A0AAD7EV56_9AGAR</name>
<organism evidence="2 3">
    <name type="scientific">Mycena albidolilacea</name>
    <dbReference type="NCBI Taxonomy" id="1033008"/>
    <lineage>
        <taxon>Eukaryota</taxon>
        <taxon>Fungi</taxon>
        <taxon>Dikarya</taxon>
        <taxon>Basidiomycota</taxon>
        <taxon>Agaricomycotina</taxon>
        <taxon>Agaricomycetes</taxon>
        <taxon>Agaricomycetidae</taxon>
        <taxon>Agaricales</taxon>
        <taxon>Marasmiineae</taxon>
        <taxon>Mycenaceae</taxon>
        <taxon>Mycena</taxon>
    </lineage>
</organism>
<proteinExistence type="predicted"/>
<evidence type="ECO:0000256" key="1">
    <source>
        <dbReference type="SAM" id="MobiDB-lite"/>
    </source>
</evidence>